<dbReference type="GO" id="GO:0008270">
    <property type="term" value="F:zinc ion binding"/>
    <property type="evidence" value="ECO:0007669"/>
    <property type="project" value="UniProtKB-KW"/>
</dbReference>
<evidence type="ECO:0000259" key="5">
    <source>
        <dbReference type="PROSITE" id="PS50103"/>
    </source>
</evidence>
<feature type="zinc finger region" description="C3H1-type" evidence="4">
    <location>
        <begin position="3"/>
        <end position="28"/>
    </location>
</feature>
<feature type="domain" description="C3H1-type" evidence="5">
    <location>
        <begin position="3"/>
        <end position="28"/>
    </location>
</feature>
<dbReference type="PROSITE" id="PS50103">
    <property type="entry name" value="ZF_C3H1"/>
    <property type="match status" value="2"/>
</dbReference>
<feature type="zinc finger region" description="C3H1-type" evidence="4">
    <location>
        <begin position="30"/>
        <end position="58"/>
    </location>
</feature>
<evidence type="ECO:0000256" key="1">
    <source>
        <dbReference type="ARBA" id="ARBA00022723"/>
    </source>
</evidence>
<dbReference type="SMART" id="SM00356">
    <property type="entry name" value="ZnF_C3H1"/>
    <property type="match status" value="2"/>
</dbReference>
<dbReference type="Proteomes" id="UP000008854">
    <property type="component" value="Unassembled WGS sequence"/>
</dbReference>
<dbReference type="SUPFAM" id="SSF90229">
    <property type="entry name" value="CCCH zinc finger"/>
    <property type="match status" value="1"/>
</dbReference>
<proteinExistence type="predicted"/>
<evidence type="ECO:0000256" key="4">
    <source>
        <dbReference type="PROSITE-ProRule" id="PRU00723"/>
    </source>
</evidence>
<dbReference type="STRING" id="6183.A0A3Q0KG86"/>
<evidence type="ECO:0000256" key="3">
    <source>
        <dbReference type="ARBA" id="ARBA00022833"/>
    </source>
</evidence>
<dbReference type="InParanoid" id="A0A3Q0KG86"/>
<reference evidence="6" key="1">
    <citation type="journal article" date="2012" name="PLoS Negl. Trop. Dis.">
        <title>A systematically improved high quality genome and transcriptome of the human blood fluke Schistosoma mansoni.</title>
        <authorList>
            <person name="Protasio A.V."/>
            <person name="Tsai I.J."/>
            <person name="Babbage A."/>
            <person name="Nichol S."/>
            <person name="Hunt M."/>
            <person name="Aslett M.A."/>
            <person name="De Silva N."/>
            <person name="Velarde G.S."/>
            <person name="Anderson T.J."/>
            <person name="Clark R.C."/>
            <person name="Davidson C."/>
            <person name="Dillon G.P."/>
            <person name="Holroyd N.E."/>
            <person name="LoVerde P.T."/>
            <person name="Lloyd C."/>
            <person name="McQuillan J."/>
            <person name="Oliveira G."/>
            <person name="Otto T.D."/>
            <person name="Parker-Manuel S.J."/>
            <person name="Quail M.A."/>
            <person name="Wilson R.A."/>
            <person name="Zerlotini A."/>
            <person name="Dunne D.W."/>
            <person name="Berriman M."/>
        </authorList>
    </citation>
    <scope>NUCLEOTIDE SEQUENCE [LARGE SCALE GENOMIC DNA]</scope>
    <source>
        <strain evidence="6">Puerto Rican</strain>
    </source>
</reference>
<evidence type="ECO:0000313" key="7">
    <source>
        <dbReference type="WBParaSite" id="Smp_056280.1"/>
    </source>
</evidence>
<reference evidence="7" key="2">
    <citation type="submission" date="2018-12" db="UniProtKB">
        <authorList>
            <consortium name="WormBaseParasite"/>
        </authorList>
    </citation>
    <scope>IDENTIFICATION</scope>
    <source>
        <strain evidence="7">Puerto Rican</strain>
    </source>
</reference>
<keyword evidence="1 4" id="KW-0479">Metal-binding</keyword>
<dbReference type="AlphaFoldDB" id="A0A3Q0KG86"/>
<keyword evidence="2 4" id="KW-0863">Zinc-finger</keyword>
<keyword evidence="3 4" id="KW-0862">Zinc</keyword>
<accession>A0A3Q0KG86</accession>
<keyword evidence="6" id="KW-1185">Reference proteome</keyword>
<protein>
    <submittedName>
        <fullName evidence="7">Zinc finger protein</fullName>
    </submittedName>
</protein>
<feature type="domain" description="C3H1-type" evidence="5">
    <location>
        <begin position="30"/>
        <end position="58"/>
    </location>
</feature>
<evidence type="ECO:0000256" key="2">
    <source>
        <dbReference type="ARBA" id="ARBA00022771"/>
    </source>
</evidence>
<dbReference type="ExpressionAtlas" id="A0A3Q0KG86">
    <property type="expression patterns" value="baseline"/>
</dbReference>
<dbReference type="InterPro" id="IPR036855">
    <property type="entry name" value="Znf_CCCH_sf"/>
</dbReference>
<name>A0A3Q0KG86_SCHMA</name>
<dbReference type="WBParaSite" id="Smp_056280.1">
    <property type="protein sequence ID" value="Smp_056280.1"/>
    <property type="gene ID" value="Smp_056280"/>
</dbReference>
<dbReference type="InterPro" id="IPR000571">
    <property type="entry name" value="Znf_CCCH"/>
</dbReference>
<evidence type="ECO:0000313" key="6">
    <source>
        <dbReference type="Proteomes" id="UP000008854"/>
    </source>
</evidence>
<organism evidence="6 7">
    <name type="scientific">Schistosoma mansoni</name>
    <name type="common">Blood fluke</name>
    <dbReference type="NCBI Taxonomy" id="6183"/>
    <lineage>
        <taxon>Eukaryota</taxon>
        <taxon>Metazoa</taxon>
        <taxon>Spiralia</taxon>
        <taxon>Lophotrochozoa</taxon>
        <taxon>Platyhelminthes</taxon>
        <taxon>Trematoda</taxon>
        <taxon>Digenea</taxon>
        <taxon>Strigeidida</taxon>
        <taxon>Schistosomatoidea</taxon>
        <taxon>Schistosomatidae</taxon>
        <taxon>Schistosoma</taxon>
    </lineage>
</organism>
<sequence length="697" mass="79832">MTDSTNKICRYFNTIEGCWYKDYCKFLHIPNKKPPCKFYDLSTGCRYGEMCHFSHDRTSLKLIESYNVDYSMELIKGLLKKNMTSKELNGTNNNNNNIIQSILNNKEQKTVESTSDLIQDKNHTNVISNHDPSNRNVSINLHENTTEVEDPSPSNAKNLITINQTNYSVSSLCPVSNDDHSINANSTLNDLCTNKASTNQPVTSTVIGHSKDLSNENEIVCGSCNQILVRHQNESYCTLLKNHYLDHFLDKGGDHVKYVNIRAELEPRQMFWCKSCILLFKKPWSLFQHMVDKAKGKKIQHLEKQSHFDWLDNIAGLMAGYDLGLFNPRKLKVDLRNLLTDQHTIDEELETEAATTIGIMQWLNPFINPWRLQQFELMRKIKQFNRQLLRRVNPSLKTGYTGYSKSAALPPARVPLSTTSCQTNETYFDNLDSLTSTDTSTPTLDDFGLCLKNSLPLETFNQGCPSESTSSVSIELDTCVVSSEENNKEESDEWNKPSNYQLFYIDDKDHSLCKPLVEKQMETEMLTTGASGDVTTTTSGINPKITPDIKHELDRIIEIIDSNNTNRAYIMSLLNRSNASGYHRKQSKCVPICSNDSSICKSKISNICTTMNSKHLKEPFRYQLLGRNSKAFTFNHNAIYNIQRNLNRIYHKINQTPYYGINNFDLLNFFSTNLDFNFNLIDENIEEILSQWEKPLI</sequence>
<dbReference type="Gene3D" id="4.10.1000.10">
    <property type="entry name" value="Zinc finger, CCCH-type"/>
    <property type="match status" value="1"/>
</dbReference>